<dbReference type="InterPro" id="IPR046347">
    <property type="entry name" value="bZIP_sf"/>
</dbReference>
<dbReference type="AlphaFoldDB" id="A0A6S7H0Z5"/>
<evidence type="ECO:0000313" key="2">
    <source>
        <dbReference type="Proteomes" id="UP001152795"/>
    </source>
</evidence>
<comment type="caution">
    <text evidence="1">The sequence shown here is derived from an EMBL/GenBank/DDBJ whole genome shotgun (WGS) entry which is preliminary data.</text>
</comment>
<dbReference type="OrthoDB" id="6022300at2759"/>
<dbReference type="Pfam" id="PF07716">
    <property type="entry name" value="bZIP_2"/>
    <property type="match status" value="1"/>
</dbReference>
<keyword evidence="2" id="KW-1185">Reference proteome</keyword>
<dbReference type="Proteomes" id="UP001152795">
    <property type="component" value="Unassembled WGS sequence"/>
</dbReference>
<reference evidence="1" key="1">
    <citation type="submission" date="2020-04" db="EMBL/GenBank/DDBJ databases">
        <authorList>
            <person name="Alioto T."/>
            <person name="Alioto T."/>
            <person name="Gomez Garrido J."/>
        </authorList>
    </citation>
    <scope>NUCLEOTIDE SEQUENCE</scope>
    <source>
        <strain evidence="1">A484AB</strain>
    </source>
</reference>
<organism evidence="1 2">
    <name type="scientific">Paramuricea clavata</name>
    <name type="common">Red gorgonian</name>
    <name type="synonym">Violescent sea-whip</name>
    <dbReference type="NCBI Taxonomy" id="317549"/>
    <lineage>
        <taxon>Eukaryota</taxon>
        <taxon>Metazoa</taxon>
        <taxon>Cnidaria</taxon>
        <taxon>Anthozoa</taxon>
        <taxon>Octocorallia</taxon>
        <taxon>Malacalcyonacea</taxon>
        <taxon>Plexauridae</taxon>
        <taxon>Paramuricea</taxon>
    </lineage>
</organism>
<dbReference type="SUPFAM" id="SSF57959">
    <property type="entry name" value="Leucine zipper domain"/>
    <property type="match status" value="1"/>
</dbReference>
<accession>A0A6S7H0Z5</accession>
<dbReference type="GO" id="GO:0003700">
    <property type="term" value="F:DNA-binding transcription factor activity"/>
    <property type="evidence" value="ECO:0007669"/>
    <property type="project" value="InterPro"/>
</dbReference>
<protein>
    <submittedName>
        <fullName evidence="1">---NA</fullName>
    </submittedName>
</protein>
<gene>
    <name evidence="1" type="ORF">PACLA_8A085278</name>
</gene>
<evidence type="ECO:0000313" key="1">
    <source>
        <dbReference type="EMBL" id="CAB3990131.1"/>
    </source>
</evidence>
<sequence>MQLWYKLLQEELKTVKSVPHELTNPSAVFDRGLGLEFSFGDHVQSYGLLANGSPNYKIKELRLNAESIWKDAVEYSSMNVTKEQCLFQNVEWFSTENSQLPSGSVNLDIIDGKFDAHTNLDTSSSNRRSSFIGFPISTSESEYVTENFEGTTTAQTCGMLSCPEQQEDYMSGKRTRNNEACKKFRKARKTRHEQLYIMEERMLKENYFLKNRVSALEKEIEKWKEFFENQK</sequence>
<dbReference type="EMBL" id="CACRXK020001607">
    <property type="protein sequence ID" value="CAB3990131.1"/>
    <property type="molecule type" value="Genomic_DNA"/>
</dbReference>
<dbReference type="InterPro" id="IPR004827">
    <property type="entry name" value="bZIP"/>
</dbReference>
<dbReference type="Gene3D" id="1.20.5.170">
    <property type="match status" value="1"/>
</dbReference>
<name>A0A6S7H0Z5_PARCT</name>
<proteinExistence type="predicted"/>